<reference evidence="5 6" key="1">
    <citation type="submission" date="2020-08" db="EMBL/GenBank/DDBJ databases">
        <title>Genome sequence of Tessaracoccus defluvii JCM 17540T.</title>
        <authorList>
            <person name="Hyun D.-W."/>
            <person name="Bae J.-W."/>
        </authorList>
    </citation>
    <scope>NUCLEOTIDE SEQUENCE [LARGE SCALE GENOMIC DNA]</scope>
    <source>
        <strain evidence="5 6">JCM 17540</strain>
    </source>
</reference>
<dbReference type="InterPro" id="IPR001310">
    <property type="entry name" value="Histidine_triad_HIT"/>
</dbReference>
<dbReference type="Gene3D" id="3.30.428.10">
    <property type="entry name" value="HIT-like"/>
    <property type="match status" value="1"/>
</dbReference>
<feature type="domain" description="HIT" evidence="4">
    <location>
        <begin position="4"/>
        <end position="110"/>
    </location>
</feature>
<protein>
    <submittedName>
        <fullName evidence="5">HIT family protein</fullName>
    </submittedName>
</protein>
<evidence type="ECO:0000256" key="3">
    <source>
        <dbReference type="PROSITE-ProRule" id="PRU00464"/>
    </source>
</evidence>
<dbReference type="SUPFAM" id="SSF54197">
    <property type="entry name" value="HIT-like"/>
    <property type="match status" value="1"/>
</dbReference>
<dbReference type="InterPro" id="IPR036265">
    <property type="entry name" value="HIT-like_sf"/>
</dbReference>
<dbReference type="InterPro" id="IPR011146">
    <property type="entry name" value="HIT-like"/>
</dbReference>
<proteinExistence type="predicted"/>
<dbReference type="Proteomes" id="UP000516117">
    <property type="component" value="Chromosome"/>
</dbReference>
<dbReference type="PROSITE" id="PS51084">
    <property type="entry name" value="HIT_2"/>
    <property type="match status" value="1"/>
</dbReference>
<name>A0A7H0H937_9ACTN</name>
<dbReference type="Pfam" id="PF01230">
    <property type="entry name" value="HIT"/>
    <property type="match status" value="1"/>
</dbReference>
<dbReference type="InterPro" id="IPR019808">
    <property type="entry name" value="Histidine_triad_CS"/>
</dbReference>
<accession>A0A7H0H937</accession>
<dbReference type="KEGG" id="tdf:H9L22_07030"/>
<evidence type="ECO:0000313" key="5">
    <source>
        <dbReference type="EMBL" id="QNP57053.1"/>
    </source>
</evidence>
<dbReference type="CDD" id="cd01277">
    <property type="entry name" value="HINT_subgroup"/>
    <property type="match status" value="1"/>
</dbReference>
<gene>
    <name evidence="5" type="ORF">H9L22_07030</name>
</gene>
<dbReference type="GO" id="GO:0009117">
    <property type="term" value="P:nucleotide metabolic process"/>
    <property type="evidence" value="ECO:0007669"/>
    <property type="project" value="TreeGrafter"/>
</dbReference>
<evidence type="ECO:0000256" key="2">
    <source>
        <dbReference type="PIRSR" id="PIRSR601310-3"/>
    </source>
</evidence>
<dbReference type="PANTHER" id="PTHR46648">
    <property type="entry name" value="HIT FAMILY PROTEIN 1"/>
    <property type="match status" value="1"/>
</dbReference>
<dbReference type="PANTHER" id="PTHR46648:SF1">
    <property type="entry name" value="ADENOSINE 5'-MONOPHOSPHORAMIDASE HNT1"/>
    <property type="match status" value="1"/>
</dbReference>
<dbReference type="EMBL" id="CP060789">
    <property type="protein sequence ID" value="QNP57053.1"/>
    <property type="molecule type" value="Genomic_DNA"/>
</dbReference>
<evidence type="ECO:0000259" key="4">
    <source>
        <dbReference type="PROSITE" id="PS51084"/>
    </source>
</evidence>
<organism evidence="5 6">
    <name type="scientific">Tessaracoccus defluvii</name>
    <dbReference type="NCBI Taxonomy" id="1285901"/>
    <lineage>
        <taxon>Bacteria</taxon>
        <taxon>Bacillati</taxon>
        <taxon>Actinomycetota</taxon>
        <taxon>Actinomycetes</taxon>
        <taxon>Propionibacteriales</taxon>
        <taxon>Propionibacteriaceae</taxon>
        <taxon>Tessaracoccus</taxon>
    </lineage>
</organism>
<dbReference type="InterPro" id="IPR039384">
    <property type="entry name" value="HINT"/>
</dbReference>
<dbReference type="PROSITE" id="PS00892">
    <property type="entry name" value="HIT_1"/>
    <property type="match status" value="1"/>
</dbReference>
<dbReference type="PRINTS" id="PR00332">
    <property type="entry name" value="HISTRIAD"/>
</dbReference>
<evidence type="ECO:0000313" key="6">
    <source>
        <dbReference type="Proteomes" id="UP000516117"/>
    </source>
</evidence>
<evidence type="ECO:0000256" key="1">
    <source>
        <dbReference type="PIRSR" id="PIRSR601310-1"/>
    </source>
</evidence>
<feature type="short sequence motif" description="Histidine triad motif" evidence="2 3">
    <location>
        <begin position="95"/>
        <end position="99"/>
    </location>
</feature>
<sequence>MDCLFCSIIAGDIPSKKVYEDDVAYAFLDISPWQEGHTLVVPRRHSTDILDDDTVLAEIAPAVARVGRLLKERLGAEACNVVSNAGAVAGQEVFHTHVHVLPRYADTPGIANLKVPVAAPMDDVWRKLGGAE</sequence>
<keyword evidence="6" id="KW-1185">Reference proteome</keyword>
<feature type="active site" description="Tele-AMP-histidine intermediate" evidence="1">
    <location>
        <position position="97"/>
    </location>
</feature>
<dbReference type="GO" id="GO:0003824">
    <property type="term" value="F:catalytic activity"/>
    <property type="evidence" value="ECO:0007669"/>
    <property type="project" value="InterPro"/>
</dbReference>
<dbReference type="AlphaFoldDB" id="A0A7H0H937"/>
<dbReference type="RefSeq" id="WP_187722152.1">
    <property type="nucleotide sequence ID" value="NZ_BAABBL010000003.1"/>
</dbReference>